<accession>A0AAD7UNP9</accession>
<dbReference type="AlphaFoldDB" id="A0AAD7UNP9"/>
<organism evidence="1 2">
    <name type="scientific">Chrysophaeum taylorii</name>
    <dbReference type="NCBI Taxonomy" id="2483200"/>
    <lineage>
        <taxon>Eukaryota</taxon>
        <taxon>Sar</taxon>
        <taxon>Stramenopiles</taxon>
        <taxon>Ochrophyta</taxon>
        <taxon>Pelagophyceae</taxon>
        <taxon>Pelagomonadales</taxon>
        <taxon>Pelagomonadaceae</taxon>
        <taxon>Chrysophaeum</taxon>
    </lineage>
</organism>
<evidence type="ECO:0000313" key="1">
    <source>
        <dbReference type="EMBL" id="KAJ8613251.1"/>
    </source>
</evidence>
<dbReference type="Proteomes" id="UP001230188">
    <property type="component" value="Unassembled WGS sequence"/>
</dbReference>
<proteinExistence type="predicted"/>
<keyword evidence="2" id="KW-1185">Reference proteome</keyword>
<sequence length="435" mass="48614">MVILYPGEELSEVVVEHQNHHHHHLMTSYPFTTTSTPPPPPPPWIVVPQRRPNMLCAGRVKPQRLRSKEGQDIAVFIEMDDRGGDVFLSGRVSPRLPRSGARIRFRLSLTKEERWVAQNGEWLYDGTSVSRPVRRRDGLRVEGVVSTRKPQSDCCWITIGDLDGGVYCLAKWCPRGVTPSLGARVSFELKKGKYGDWRVASPPGLVVVSPDEYVLPPAADDDDVSRQHLDLNAVISKHTERGRSSSTASTWISTSARSSLRTSDVADFFESDVEWSKPPDSLPRARPIQAPMLLEDDFWKPRRDDPLFDLGESETTKRLLASGAFDDDPPPPRARSLKIAAPHPNARRINTKIVLVVTKAGVAERSPDGSRLSCSYCDKSFTASDGVSLCRHFLSRHARDAPPETTTRVQRAFADWTIASSSRRAENDPLFPIER</sequence>
<protein>
    <submittedName>
        <fullName evidence="1">Uncharacterized protein</fullName>
    </submittedName>
</protein>
<gene>
    <name evidence="1" type="ORF">CTAYLR_004518</name>
</gene>
<dbReference type="EMBL" id="JAQMWT010000034">
    <property type="protein sequence ID" value="KAJ8613251.1"/>
    <property type="molecule type" value="Genomic_DNA"/>
</dbReference>
<reference evidence="1" key="1">
    <citation type="submission" date="2023-01" db="EMBL/GenBank/DDBJ databases">
        <title>Metagenome sequencing of chrysophaentin producing Chrysophaeum taylorii.</title>
        <authorList>
            <person name="Davison J."/>
            <person name="Bewley C."/>
        </authorList>
    </citation>
    <scope>NUCLEOTIDE SEQUENCE</scope>
    <source>
        <strain evidence="1">NIES-1699</strain>
    </source>
</reference>
<evidence type="ECO:0000313" key="2">
    <source>
        <dbReference type="Proteomes" id="UP001230188"/>
    </source>
</evidence>
<comment type="caution">
    <text evidence="1">The sequence shown here is derived from an EMBL/GenBank/DDBJ whole genome shotgun (WGS) entry which is preliminary data.</text>
</comment>
<name>A0AAD7UNP9_9STRA</name>